<sequence length="259" mass="30559">MNHPAFLFELAYLLIEEGNEKYLWDWMQTDAKEYDDPITYTAHFSAQESKSRAGGHFNWRGTLLRSIIRARLHQAREYRLLSADNALRDFWTAHDLRARFPSGSVQRKMSLTPAVVELCNNITVPEFRNTDPVQWDRFRMFVEYYDRYKTQRLTKLACARLDMYHPKSPDLASAMRIVRGFPEQITANSPTRSDLTFHNHLEALLCNTKVLAARMGMLAERDEIEALHARLMQEWKPHIWQYRYGTGNENQLVRRVYRG</sequence>
<organism evidence="1 2">
    <name type="scientific">Cercospora beticola</name>
    <name type="common">Sugarbeet leaf spot fungus</name>
    <dbReference type="NCBI Taxonomy" id="122368"/>
    <lineage>
        <taxon>Eukaryota</taxon>
        <taxon>Fungi</taxon>
        <taxon>Dikarya</taxon>
        <taxon>Ascomycota</taxon>
        <taxon>Pezizomycotina</taxon>
        <taxon>Dothideomycetes</taxon>
        <taxon>Dothideomycetidae</taxon>
        <taxon>Mycosphaerellales</taxon>
        <taxon>Mycosphaerellaceae</taxon>
        <taxon>Cercospora</taxon>
    </lineage>
</organism>
<evidence type="ECO:0000313" key="2">
    <source>
        <dbReference type="Proteomes" id="UP001302367"/>
    </source>
</evidence>
<reference evidence="1 2" key="1">
    <citation type="submission" date="2023-09" db="EMBL/GenBank/DDBJ databases">
        <title>Complete-Gapless Cercospora beticola genome.</title>
        <authorList>
            <person name="Wyatt N.A."/>
            <person name="Spanner R.E."/>
            <person name="Bolton M.D."/>
        </authorList>
    </citation>
    <scope>NUCLEOTIDE SEQUENCE [LARGE SCALE GENOMIC DNA]</scope>
    <source>
        <strain evidence="1">Cb09-40</strain>
    </source>
</reference>
<keyword evidence="2" id="KW-1185">Reference proteome</keyword>
<dbReference type="RefSeq" id="XP_023450524.2">
    <property type="nucleotide sequence ID" value="XM_023603924.2"/>
</dbReference>
<name>A0ABZ0P847_CERBT</name>
<protein>
    <submittedName>
        <fullName evidence="1">Uncharacterized protein</fullName>
    </submittedName>
</protein>
<proteinExistence type="predicted"/>
<evidence type="ECO:0000313" key="1">
    <source>
        <dbReference type="EMBL" id="WPB07961.1"/>
    </source>
</evidence>
<dbReference type="EMBL" id="CP134192">
    <property type="protein sequence ID" value="WPB07961.1"/>
    <property type="molecule type" value="Genomic_DNA"/>
</dbReference>
<dbReference type="Proteomes" id="UP001302367">
    <property type="component" value="Chromosome 9"/>
</dbReference>
<accession>A0ABZ0P847</accession>
<dbReference type="GeneID" id="35434934"/>
<gene>
    <name evidence="1" type="ORF">RHO25_012625</name>
</gene>